<gene>
    <name evidence="2" type="ordered locus">Os05g0414750</name>
    <name evidence="2" type="ORF">OSNPB_050414750</name>
</gene>
<keyword evidence="1" id="KW-1133">Transmembrane helix</keyword>
<sequence length="100" mass="11106">MMFSLQNSLVAFIRSLSFIFETGFSNIDTLMVLVPLILFAHLFSSSTFGFLAGNFRRQKNTIITPIMITTTTPTTAPMIAALFLLFAEAWQPSNGSPQRP</sequence>
<evidence type="ECO:0000256" key="1">
    <source>
        <dbReference type="SAM" id="Phobius"/>
    </source>
</evidence>
<proteinExistence type="predicted"/>
<dbReference type="PaxDb" id="39947-A0A0P0WMK2"/>
<reference evidence="2 3" key="3">
    <citation type="journal article" date="2013" name="Rice">
        <title>Improvement of the Oryza sativa Nipponbare reference genome using next generation sequence and optical map data.</title>
        <authorList>
            <person name="Kawahara Y."/>
            <person name="de la Bastide M."/>
            <person name="Hamilton J.P."/>
            <person name="Kanamori H."/>
            <person name="McCombie W.R."/>
            <person name="Ouyang S."/>
            <person name="Schwartz D.C."/>
            <person name="Tanaka T."/>
            <person name="Wu J."/>
            <person name="Zhou S."/>
            <person name="Childs K.L."/>
            <person name="Davidson R.M."/>
            <person name="Lin H."/>
            <person name="Quesada-Ocampo L."/>
            <person name="Vaillancourt B."/>
            <person name="Sakai H."/>
            <person name="Lee S.S."/>
            <person name="Kim J."/>
            <person name="Numa H."/>
            <person name="Itoh T."/>
            <person name="Buell C.R."/>
            <person name="Matsumoto T."/>
        </authorList>
    </citation>
    <scope>NUCLEOTIDE SEQUENCE [LARGE SCALE GENOMIC DNA]</scope>
    <source>
        <strain evidence="3">cv. Nipponbare</strain>
    </source>
</reference>
<keyword evidence="1" id="KW-0812">Transmembrane</keyword>
<keyword evidence="3" id="KW-1185">Reference proteome</keyword>
<evidence type="ECO:0000313" key="3">
    <source>
        <dbReference type="Proteomes" id="UP000059680"/>
    </source>
</evidence>
<evidence type="ECO:0000313" key="2">
    <source>
        <dbReference type="EMBL" id="BAS94029.1"/>
    </source>
</evidence>
<reference evidence="2 3" key="2">
    <citation type="journal article" date="2013" name="Plant Cell Physiol.">
        <title>Rice Annotation Project Database (RAP-DB): an integrative and interactive database for rice genomics.</title>
        <authorList>
            <person name="Sakai H."/>
            <person name="Lee S.S."/>
            <person name="Tanaka T."/>
            <person name="Numa H."/>
            <person name="Kim J."/>
            <person name="Kawahara Y."/>
            <person name="Wakimoto H."/>
            <person name="Yang C.C."/>
            <person name="Iwamoto M."/>
            <person name="Abe T."/>
            <person name="Yamada Y."/>
            <person name="Muto A."/>
            <person name="Inokuchi H."/>
            <person name="Ikemura T."/>
            <person name="Matsumoto T."/>
            <person name="Sasaki T."/>
            <person name="Itoh T."/>
        </authorList>
    </citation>
    <scope>NUCLEOTIDE SEQUENCE [LARGE SCALE GENOMIC DNA]</scope>
    <source>
        <strain evidence="3">cv. Nipponbare</strain>
    </source>
</reference>
<keyword evidence="1" id="KW-0472">Membrane</keyword>
<protein>
    <submittedName>
        <fullName evidence="2">Os05g0414750 protein</fullName>
    </submittedName>
</protein>
<dbReference type="Gramene" id="Os05t0414750-00">
    <property type="protein sequence ID" value="Os05t0414750-00"/>
    <property type="gene ID" value="Os05g0414750"/>
</dbReference>
<feature type="transmembrane region" description="Helical" evidence="1">
    <location>
        <begin position="62"/>
        <end position="87"/>
    </location>
</feature>
<reference evidence="3" key="1">
    <citation type="journal article" date="2005" name="Nature">
        <title>The map-based sequence of the rice genome.</title>
        <authorList>
            <consortium name="International rice genome sequencing project (IRGSP)"/>
            <person name="Matsumoto T."/>
            <person name="Wu J."/>
            <person name="Kanamori H."/>
            <person name="Katayose Y."/>
            <person name="Fujisawa M."/>
            <person name="Namiki N."/>
            <person name="Mizuno H."/>
            <person name="Yamamoto K."/>
            <person name="Antonio B.A."/>
            <person name="Baba T."/>
            <person name="Sakata K."/>
            <person name="Nagamura Y."/>
            <person name="Aoki H."/>
            <person name="Arikawa K."/>
            <person name="Arita K."/>
            <person name="Bito T."/>
            <person name="Chiden Y."/>
            <person name="Fujitsuka N."/>
            <person name="Fukunaka R."/>
            <person name="Hamada M."/>
            <person name="Harada C."/>
            <person name="Hayashi A."/>
            <person name="Hijishita S."/>
            <person name="Honda M."/>
            <person name="Hosokawa S."/>
            <person name="Ichikawa Y."/>
            <person name="Idonuma A."/>
            <person name="Iijima M."/>
            <person name="Ikeda M."/>
            <person name="Ikeno M."/>
            <person name="Ito K."/>
            <person name="Ito S."/>
            <person name="Ito T."/>
            <person name="Ito Y."/>
            <person name="Ito Y."/>
            <person name="Iwabuchi A."/>
            <person name="Kamiya K."/>
            <person name="Karasawa W."/>
            <person name="Kurita K."/>
            <person name="Katagiri S."/>
            <person name="Kikuta A."/>
            <person name="Kobayashi H."/>
            <person name="Kobayashi N."/>
            <person name="Machita K."/>
            <person name="Maehara T."/>
            <person name="Masukawa M."/>
            <person name="Mizubayashi T."/>
            <person name="Mukai Y."/>
            <person name="Nagasaki H."/>
            <person name="Nagata Y."/>
            <person name="Naito S."/>
            <person name="Nakashima M."/>
            <person name="Nakama Y."/>
            <person name="Nakamichi Y."/>
            <person name="Nakamura M."/>
            <person name="Meguro A."/>
            <person name="Negishi M."/>
            <person name="Ohta I."/>
            <person name="Ohta T."/>
            <person name="Okamoto M."/>
            <person name="Ono N."/>
            <person name="Saji S."/>
            <person name="Sakaguchi M."/>
            <person name="Sakai K."/>
            <person name="Shibata M."/>
            <person name="Shimokawa T."/>
            <person name="Song J."/>
            <person name="Takazaki Y."/>
            <person name="Terasawa K."/>
            <person name="Tsugane M."/>
            <person name="Tsuji K."/>
            <person name="Ueda S."/>
            <person name="Waki K."/>
            <person name="Yamagata H."/>
            <person name="Yamamoto M."/>
            <person name="Yamamoto S."/>
            <person name="Yamane H."/>
            <person name="Yoshiki S."/>
            <person name="Yoshihara R."/>
            <person name="Yukawa K."/>
            <person name="Zhong H."/>
            <person name="Yano M."/>
            <person name="Yuan Q."/>
            <person name="Ouyang S."/>
            <person name="Liu J."/>
            <person name="Jones K.M."/>
            <person name="Gansberger K."/>
            <person name="Moffat K."/>
            <person name="Hill J."/>
            <person name="Bera J."/>
            <person name="Fadrosh D."/>
            <person name="Jin S."/>
            <person name="Johri S."/>
            <person name="Kim M."/>
            <person name="Overton L."/>
            <person name="Reardon M."/>
            <person name="Tsitrin T."/>
            <person name="Vuong H."/>
            <person name="Weaver B."/>
            <person name="Ciecko A."/>
            <person name="Tallon L."/>
            <person name="Jackson J."/>
            <person name="Pai G."/>
            <person name="Aken S.V."/>
            <person name="Utterback T."/>
            <person name="Reidmuller S."/>
            <person name="Feldblyum T."/>
            <person name="Hsiao J."/>
            <person name="Zismann V."/>
            <person name="Iobst S."/>
            <person name="de Vazeille A.R."/>
            <person name="Buell C.R."/>
            <person name="Ying K."/>
            <person name="Li Y."/>
            <person name="Lu T."/>
            <person name="Huang Y."/>
            <person name="Zhao Q."/>
            <person name="Feng Q."/>
            <person name="Zhang L."/>
            <person name="Zhu J."/>
            <person name="Weng Q."/>
            <person name="Mu J."/>
            <person name="Lu Y."/>
            <person name="Fan D."/>
            <person name="Liu Y."/>
            <person name="Guan J."/>
            <person name="Zhang Y."/>
            <person name="Yu S."/>
            <person name="Liu X."/>
            <person name="Zhang Y."/>
            <person name="Hong G."/>
            <person name="Han B."/>
            <person name="Choisne N."/>
            <person name="Demange N."/>
            <person name="Orjeda G."/>
            <person name="Samain S."/>
            <person name="Cattolico L."/>
            <person name="Pelletier E."/>
            <person name="Couloux A."/>
            <person name="Segurens B."/>
            <person name="Wincker P."/>
            <person name="D'Hont A."/>
            <person name="Scarpelli C."/>
            <person name="Weissenbach J."/>
            <person name="Salanoubat M."/>
            <person name="Quetier F."/>
            <person name="Yu Y."/>
            <person name="Kim H.R."/>
            <person name="Rambo T."/>
            <person name="Currie J."/>
            <person name="Collura K."/>
            <person name="Luo M."/>
            <person name="Yang T."/>
            <person name="Ammiraju J.S.S."/>
            <person name="Engler F."/>
            <person name="Soderlund C."/>
            <person name="Wing R.A."/>
            <person name="Palmer L.E."/>
            <person name="de la Bastide M."/>
            <person name="Spiegel L."/>
            <person name="Nascimento L."/>
            <person name="Zutavern T."/>
            <person name="O'Shaughnessy A."/>
            <person name="Dike S."/>
            <person name="Dedhia N."/>
            <person name="Preston R."/>
            <person name="Balija V."/>
            <person name="McCombie W.R."/>
            <person name="Chow T."/>
            <person name="Chen H."/>
            <person name="Chung M."/>
            <person name="Chen C."/>
            <person name="Shaw J."/>
            <person name="Wu H."/>
            <person name="Hsiao K."/>
            <person name="Chao Y."/>
            <person name="Chu M."/>
            <person name="Cheng C."/>
            <person name="Hour A."/>
            <person name="Lee P."/>
            <person name="Lin S."/>
            <person name="Lin Y."/>
            <person name="Liou J."/>
            <person name="Liu S."/>
            <person name="Hsing Y."/>
            <person name="Raghuvanshi S."/>
            <person name="Mohanty A."/>
            <person name="Bharti A.K."/>
            <person name="Gaur A."/>
            <person name="Gupta V."/>
            <person name="Kumar D."/>
            <person name="Ravi V."/>
            <person name="Vij S."/>
            <person name="Kapur A."/>
            <person name="Khurana P."/>
            <person name="Khurana P."/>
            <person name="Khurana J.P."/>
            <person name="Tyagi A.K."/>
            <person name="Gaikwad K."/>
            <person name="Singh A."/>
            <person name="Dalal V."/>
            <person name="Srivastava S."/>
            <person name="Dixit A."/>
            <person name="Pal A.K."/>
            <person name="Ghazi I.A."/>
            <person name="Yadav M."/>
            <person name="Pandit A."/>
            <person name="Bhargava A."/>
            <person name="Sureshbabu K."/>
            <person name="Batra K."/>
            <person name="Sharma T.R."/>
            <person name="Mohapatra T."/>
            <person name="Singh N.K."/>
            <person name="Messing J."/>
            <person name="Nelson A.B."/>
            <person name="Fuks G."/>
            <person name="Kavchok S."/>
            <person name="Keizer G."/>
            <person name="Linton E."/>
            <person name="Llaca V."/>
            <person name="Song R."/>
            <person name="Tanyolac B."/>
            <person name="Young S."/>
            <person name="Ho-Il K."/>
            <person name="Hahn J.H."/>
            <person name="Sangsakoo G."/>
            <person name="Vanavichit A."/>
            <person name="de Mattos Luiz.A.T."/>
            <person name="Zimmer P.D."/>
            <person name="Malone G."/>
            <person name="Dellagostin O."/>
            <person name="de Oliveira A.C."/>
            <person name="Bevan M."/>
            <person name="Bancroft I."/>
            <person name="Minx P."/>
            <person name="Cordum H."/>
            <person name="Wilson R."/>
            <person name="Cheng Z."/>
            <person name="Jin W."/>
            <person name="Jiang J."/>
            <person name="Leong S.A."/>
            <person name="Iwama H."/>
            <person name="Gojobori T."/>
            <person name="Itoh T."/>
            <person name="Niimura Y."/>
            <person name="Fujii Y."/>
            <person name="Habara T."/>
            <person name="Sakai H."/>
            <person name="Sato Y."/>
            <person name="Wilson G."/>
            <person name="Kumar K."/>
            <person name="McCouch S."/>
            <person name="Juretic N."/>
            <person name="Hoen D."/>
            <person name="Wright S."/>
            <person name="Bruskiewich R."/>
            <person name="Bureau T."/>
            <person name="Miyao A."/>
            <person name="Hirochika H."/>
            <person name="Nishikawa T."/>
            <person name="Kadowaki K."/>
            <person name="Sugiura M."/>
            <person name="Burr B."/>
            <person name="Sasaki T."/>
        </authorList>
    </citation>
    <scope>NUCLEOTIDE SEQUENCE [LARGE SCALE GENOMIC DNA]</scope>
    <source>
        <strain evidence="3">cv. Nipponbare</strain>
    </source>
</reference>
<organism evidence="2 3">
    <name type="scientific">Oryza sativa subsp. japonica</name>
    <name type="common">Rice</name>
    <dbReference type="NCBI Taxonomy" id="39947"/>
    <lineage>
        <taxon>Eukaryota</taxon>
        <taxon>Viridiplantae</taxon>
        <taxon>Streptophyta</taxon>
        <taxon>Embryophyta</taxon>
        <taxon>Tracheophyta</taxon>
        <taxon>Spermatophyta</taxon>
        <taxon>Magnoliopsida</taxon>
        <taxon>Liliopsida</taxon>
        <taxon>Poales</taxon>
        <taxon>Poaceae</taxon>
        <taxon>BOP clade</taxon>
        <taxon>Oryzoideae</taxon>
        <taxon>Oryzeae</taxon>
        <taxon>Oryzinae</taxon>
        <taxon>Oryza</taxon>
        <taxon>Oryza sativa</taxon>
    </lineage>
</organism>
<feature type="transmembrane region" description="Helical" evidence="1">
    <location>
        <begin position="33"/>
        <end position="55"/>
    </location>
</feature>
<dbReference type="EMBL" id="AP014961">
    <property type="protein sequence ID" value="BAS94029.1"/>
    <property type="molecule type" value="Genomic_DNA"/>
</dbReference>
<dbReference type="Proteomes" id="UP000059680">
    <property type="component" value="Chromosome 5"/>
</dbReference>
<accession>A0A0P0WMK2</accession>
<dbReference type="InParanoid" id="A0A0P0WMK2"/>
<name>A0A0P0WMK2_ORYSJ</name>
<dbReference type="AlphaFoldDB" id="A0A0P0WMK2"/>